<evidence type="ECO:0000256" key="10">
    <source>
        <dbReference type="SAM" id="Phobius"/>
    </source>
</evidence>
<dbReference type="InterPro" id="IPR039421">
    <property type="entry name" value="Type_1_exporter"/>
</dbReference>
<reference evidence="13" key="1">
    <citation type="submission" date="2019-11" db="EMBL/GenBank/DDBJ databases">
        <authorList>
            <person name="Feng L."/>
        </authorList>
    </citation>
    <scope>NUCLEOTIDE SEQUENCE</scope>
    <source>
        <strain evidence="13">CnexileLFYP112</strain>
    </source>
</reference>
<dbReference type="PROSITE" id="PS50893">
    <property type="entry name" value="ABC_TRANSPORTER_2"/>
    <property type="match status" value="1"/>
</dbReference>
<evidence type="ECO:0000256" key="3">
    <source>
        <dbReference type="ARBA" id="ARBA00022475"/>
    </source>
</evidence>
<evidence type="ECO:0000256" key="8">
    <source>
        <dbReference type="ARBA" id="ARBA00022989"/>
    </source>
</evidence>
<keyword evidence="8 10" id="KW-1133">Transmembrane helix</keyword>
<evidence type="ECO:0000256" key="6">
    <source>
        <dbReference type="ARBA" id="ARBA00022807"/>
    </source>
</evidence>
<dbReference type="GO" id="GO:0005524">
    <property type="term" value="F:ATP binding"/>
    <property type="evidence" value="ECO:0007669"/>
    <property type="project" value="UniProtKB-KW"/>
</dbReference>
<protein>
    <submittedName>
        <fullName evidence="13">Multidrug resistance-like ATP-binding protein MdlB</fullName>
        <ecNumber evidence="13">3.6.3.44</ecNumber>
    </submittedName>
</protein>
<evidence type="ECO:0000259" key="11">
    <source>
        <dbReference type="PROSITE" id="PS50893"/>
    </source>
</evidence>
<dbReference type="SMART" id="SM00382">
    <property type="entry name" value="AAA"/>
    <property type="match status" value="1"/>
</dbReference>
<dbReference type="AlphaFoldDB" id="A0A6N2T2A9"/>
<keyword evidence="2" id="KW-0813">Transport</keyword>
<evidence type="ECO:0000256" key="7">
    <source>
        <dbReference type="ARBA" id="ARBA00022840"/>
    </source>
</evidence>
<dbReference type="EC" id="3.6.3.44" evidence="13"/>
<dbReference type="SUPFAM" id="SSF52540">
    <property type="entry name" value="P-loop containing nucleoside triphosphate hydrolases"/>
    <property type="match status" value="1"/>
</dbReference>
<keyword evidence="6" id="KW-0788">Thiol protease</keyword>
<feature type="transmembrane region" description="Helical" evidence="10">
    <location>
        <begin position="7"/>
        <end position="31"/>
    </location>
</feature>
<comment type="subcellular location">
    <subcellularLocation>
        <location evidence="1">Cell membrane</location>
        <topology evidence="1">Multi-pass membrane protein</topology>
    </subcellularLocation>
</comment>
<dbReference type="Gene3D" id="1.20.1560.10">
    <property type="entry name" value="ABC transporter type 1, transmembrane domain"/>
    <property type="match status" value="1"/>
</dbReference>
<dbReference type="GO" id="GO:0005886">
    <property type="term" value="C:plasma membrane"/>
    <property type="evidence" value="ECO:0007669"/>
    <property type="project" value="UniProtKB-SubCell"/>
</dbReference>
<dbReference type="FunFam" id="3.40.50.300:FF:000299">
    <property type="entry name" value="ABC transporter ATP-binding protein/permease"/>
    <property type="match status" value="1"/>
</dbReference>
<dbReference type="GO" id="GO:0016887">
    <property type="term" value="F:ATP hydrolysis activity"/>
    <property type="evidence" value="ECO:0007669"/>
    <property type="project" value="InterPro"/>
</dbReference>
<name>A0A6N2T2A9_9FIRM</name>
<dbReference type="PANTHER" id="PTHR43394">
    <property type="entry name" value="ATP-DEPENDENT PERMEASE MDL1, MITOCHONDRIAL"/>
    <property type="match status" value="1"/>
</dbReference>
<feature type="domain" description="ABC transporter" evidence="11">
    <location>
        <begin position="84"/>
        <end position="317"/>
    </location>
</feature>
<dbReference type="GO" id="GO:0015421">
    <property type="term" value="F:ABC-type oligopeptide transporter activity"/>
    <property type="evidence" value="ECO:0007669"/>
    <property type="project" value="TreeGrafter"/>
</dbReference>
<evidence type="ECO:0000256" key="2">
    <source>
        <dbReference type="ARBA" id="ARBA00022448"/>
    </source>
</evidence>
<evidence type="ECO:0000313" key="13">
    <source>
        <dbReference type="EMBL" id="VYS98918.1"/>
    </source>
</evidence>
<dbReference type="PANTHER" id="PTHR43394:SF1">
    <property type="entry name" value="ATP-BINDING CASSETTE SUB-FAMILY B MEMBER 10, MITOCHONDRIAL"/>
    <property type="match status" value="1"/>
</dbReference>
<dbReference type="GO" id="GO:0008234">
    <property type="term" value="F:cysteine-type peptidase activity"/>
    <property type="evidence" value="ECO:0007669"/>
    <property type="project" value="UniProtKB-KW"/>
</dbReference>
<evidence type="ECO:0000256" key="9">
    <source>
        <dbReference type="ARBA" id="ARBA00023136"/>
    </source>
</evidence>
<keyword evidence="3" id="KW-1003">Cell membrane</keyword>
<keyword evidence="7 13" id="KW-0067">ATP-binding</keyword>
<dbReference type="Pfam" id="PF00005">
    <property type="entry name" value="ABC_tran"/>
    <property type="match status" value="1"/>
</dbReference>
<keyword evidence="6" id="KW-0645">Protease</keyword>
<dbReference type="PROSITE" id="PS00211">
    <property type="entry name" value="ABC_TRANSPORTER_1"/>
    <property type="match status" value="1"/>
</dbReference>
<dbReference type="EMBL" id="CACRTG010000009">
    <property type="protein sequence ID" value="VYS98918.1"/>
    <property type="molecule type" value="Genomic_DNA"/>
</dbReference>
<dbReference type="PROSITE" id="PS50929">
    <property type="entry name" value="ABC_TM1F"/>
    <property type="match status" value="1"/>
</dbReference>
<keyword evidence="9 10" id="KW-0472">Membrane</keyword>
<accession>A0A6N2T2A9</accession>
<dbReference type="InterPro" id="IPR017871">
    <property type="entry name" value="ABC_transporter-like_CS"/>
</dbReference>
<proteinExistence type="predicted"/>
<evidence type="ECO:0000256" key="4">
    <source>
        <dbReference type="ARBA" id="ARBA00022692"/>
    </source>
</evidence>
<keyword evidence="5" id="KW-0547">Nucleotide-binding</keyword>
<sequence length="319" mass="36041">MNSLMIGIVYFISGIFIIKGEMTIGVMIAFLQYVSLVVNPFLLIINSYSQIQNMTVSIKKVYEILDIPIPDTGNQQIQNSEITIEMRNVNFGYRENELLFENLCMTFEPKKITAIIGESGCGKSTVTKLLYGLWQVEKGQIRFNGIDVKHLDVNSLRKHITVVTQDPVMFNDTIKNNISLESDYGDEEIYNVCKVVQLSDILNELPQGLEENLGEQGNKLSGGQKQRIALARALLEKSEVIILDEVTSALDNITQATLMKSIEPILKEKTTIIITHRISSINEADYVYVLENHRIAEEGIPQFLKENGKKFAKFKLQDS</sequence>
<dbReference type="InterPro" id="IPR003439">
    <property type="entry name" value="ABC_transporter-like_ATP-bd"/>
</dbReference>
<dbReference type="InterPro" id="IPR011527">
    <property type="entry name" value="ABC1_TM_dom"/>
</dbReference>
<evidence type="ECO:0000259" key="12">
    <source>
        <dbReference type="PROSITE" id="PS50929"/>
    </source>
</evidence>
<dbReference type="InterPro" id="IPR036640">
    <property type="entry name" value="ABC1_TM_sf"/>
</dbReference>
<gene>
    <name evidence="13" type="primary">mdlB</name>
    <name evidence="13" type="ORF">CNLFYP112_01565</name>
</gene>
<evidence type="ECO:0000256" key="1">
    <source>
        <dbReference type="ARBA" id="ARBA00004651"/>
    </source>
</evidence>
<dbReference type="InterPro" id="IPR003593">
    <property type="entry name" value="AAA+_ATPase"/>
</dbReference>
<dbReference type="InterPro" id="IPR027417">
    <property type="entry name" value="P-loop_NTPase"/>
</dbReference>
<dbReference type="SUPFAM" id="SSF90123">
    <property type="entry name" value="ABC transporter transmembrane region"/>
    <property type="match status" value="1"/>
</dbReference>
<dbReference type="Gene3D" id="3.40.50.300">
    <property type="entry name" value="P-loop containing nucleotide triphosphate hydrolases"/>
    <property type="match status" value="1"/>
</dbReference>
<keyword evidence="13" id="KW-0378">Hydrolase</keyword>
<feature type="domain" description="ABC transmembrane type-1" evidence="12">
    <location>
        <begin position="1"/>
        <end position="53"/>
    </location>
</feature>
<organism evidence="13">
    <name type="scientific">[Clostridium] nexile</name>
    <dbReference type="NCBI Taxonomy" id="29361"/>
    <lineage>
        <taxon>Bacteria</taxon>
        <taxon>Bacillati</taxon>
        <taxon>Bacillota</taxon>
        <taxon>Clostridia</taxon>
        <taxon>Lachnospirales</taxon>
        <taxon>Lachnospiraceae</taxon>
        <taxon>Tyzzerella</taxon>
    </lineage>
</organism>
<evidence type="ECO:0000256" key="5">
    <source>
        <dbReference type="ARBA" id="ARBA00022741"/>
    </source>
</evidence>
<keyword evidence="4 10" id="KW-0812">Transmembrane</keyword>